<feature type="non-terminal residue" evidence="3">
    <location>
        <position position="84"/>
    </location>
</feature>
<comment type="cofactor">
    <cofactor evidence="1">
        <name>pyridoxal 5'-phosphate</name>
        <dbReference type="ChEBI" id="CHEBI:597326"/>
    </cofactor>
</comment>
<dbReference type="EMBL" id="JACSVK010000021">
    <property type="protein sequence ID" value="MBD0220284.1"/>
    <property type="molecule type" value="Genomic_DNA"/>
</dbReference>
<dbReference type="InterPro" id="IPR005814">
    <property type="entry name" value="Aminotrans_3"/>
</dbReference>
<reference evidence="3" key="1">
    <citation type="submission" date="2020-08" db="EMBL/GenBank/DDBJ databases">
        <title>Diversity of carbapenem-resistant Acinetobacter baumannii and bacteriophage-mediated spread of the Oxa23 carbapenemase.</title>
        <authorList>
            <person name="Abouelfetouh A."/>
            <person name="Mattock J."/>
            <person name="Turner D."/>
            <person name="Li E."/>
            <person name="Evans B.A."/>
        </authorList>
    </citation>
    <scope>NUCLEOTIDE SEQUENCE</scope>
    <source>
        <strain evidence="3">A86</strain>
    </source>
</reference>
<keyword evidence="2 3" id="KW-0032">Aminotransferase</keyword>
<dbReference type="InterPro" id="IPR015424">
    <property type="entry name" value="PyrdxlP-dep_Trfase"/>
</dbReference>
<evidence type="ECO:0000313" key="4">
    <source>
        <dbReference type="Proteomes" id="UP000634608"/>
    </source>
</evidence>
<dbReference type="SUPFAM" id="SSF53383">
    <property type="entry name" value="PLP-dependent transferases"/>
    <property type="match status" value="1"/>
</dbReference>
<comment type="caution">
    <text evidence="3">The sequence shown here is derived from an EMBL/GenBank/DDBJ whole genome shotgun (WGS) entry which is preliminary data.</text>
</comment>
<dbReference type="GO" id="GO:0030170">
    <property type="term" value="F:pyridoxal phosphate binding"/>
    <property type="evidence" value="ECO:0007669"/>
    <property type="project" value="InterPro"/>
</dbReference>
<dbReference type="PANTHER" id="PTHR11986">
    <property type="entry name" value="AMINOTRANSFERASE CLASS III"/>
    <property type="match status" value="1"/>
</dbReference>
<dbReference type="Proteomes" id="UP000634608">
    <property type="component" value="Unassembled WGS sequence"/>
</dbReference>
<evidence type="ECO:0000256" key="1">
    <source>
        <dbReference type="ARBA" id="ARBA00001933"/>
    </source>
</evidence>
<dbReference type="AlphaFoldDB" id="A0A8I0F781"/>
<accession>A0A8I0F781</accession>
<dbReference type="Pfam" id="PF00202">
    <property type="entry name" value="Aminotran_3"/>
    <property type="match status" value="1"/>
</dbReference>
<evidence type="ECO:0000313" key="3">
    <source>
        <dbReference type="EMBL" id="MBD0220284.1"/>
    </source>
</evidence>
<dbReference type="RefSeq" id="WP_188147403.1">
    <property type="nucleotide sequence ID" value="NZ_JACSVK010000021.1"/>
</dbReference>
<name>A0A8I0F781_ACIBA</name>
<organism evidence="3 4">
    <name type="scientific">Acinetobacter baumannii</name>
    <dbReference type="NCBI Taxonomy" id="470"/>
    <lineage>
        <taxon>Bacteria</taxon>
        <taxon>Pseudomonadati</taxon>
        <taxon>Pseudomonadota</taxon>
        <taxon>Gammaproteobacteria</taxon>
        <taxon>Moraxellales</taxon>
        <taxon>Moraxellaceae</taxon>
        <taxon>Acinetobacter</taxon>
        <taxon>Acinetobacter calcoaceticus/baumannii complex</taxon>
    </lineage>
</organism>
<dbReference type="Gene3D" id="3.90.1150.10">
    <property type="entry name" value="Aspartate Aminotransferase, domain 1"/>
    <property type="match status" value="1"/>
</dbReference>
<keyword evidence="3" id="KW-0808">Transferase</keyword>
<protein>
    <submittedName>
        <fullName evidence="3">Aminotransferase class III-fold pyridoxal phosphate-dependent enzyme</fullName>
    </submittedName>
</protein>
<dbReference type="InterPro" id="IPR015422">
    <property type="entry name" value="PyrdxlP-dep_Trfase_small"/>
</dbReference>
<evidence type="ECO:0000256" key="2">
    <source>
        <dbReference type="ARBA" id="ARBA00022576"/>
    </source>
</evidence>
<dbReference type="GO" id="GO:0008483">
    <property type="term" value="F:transaminase activity"/>
    <property type="evidence" value="ECO:0007669"/>
    <property type="project" value="UniProtKB-KW"/>
</dbReference>
<dbReference type="PANTHER" id="PTHR11986:SF113">
    <property type="entry name" value="SUCCINYLORNITHINE TRANSAMINASE"/>
    <property type="match status" value="1"/>
</dbReference>
<dbReference type="GO" id="GO:0042802">
    <property type="term" value="F:identical protein binding"/>
    <property type="evidence" value="ECO:0007669"/>
    <property type="project" value="TreeGrafter"/>
</dbReference>
<proteinExistence type="predicted"/>
<sequence>MEQPISVTRSNFNDWMVPVFAPANFIPVRGEGSRIWDQENKEYIDFAGGIAVNALGHAHPVAVNALTEQAKKLWHVGNGYTNEP</sequence>
<dbReference type="InterPro" id="IPR050103">
    <property type="entry name" value="Class-III_PLP-dep_AT"/>
</dbReference>
<gene>
    <name evidence="3" type="ORF">IAG11_10305</name>
</gene>